<organism evidence="1 2">
    <name type="scientific">Romanomermis culicivorax</name>
    <name type="common">Nematode worm</name>
    <dbReference type="NCBI Taxonomy" id="13658"/>
    <lineage>
        <taxon>Eukaryota</taxon>
        <taxon>Metazoa</taxon>
        <taxon>Ecdysozoa</taxon>
        <taxon>Nematoda</taxon>
        <taxon>Enoplea</taxon>
        <taxon>Dorylaimia</taxon>
        <taxon>Mermithida</taxon>
        <taxon>Mermithoidea</taxon>
        <taxon>Mermithidae</taxon>
        <taxon>Romanomermis</taxon>
    </lineage>
</organism>
<dbReference type="AlphaFoldDB" id="A0A915JCK7"/>
<keyword evidence="1" id="KW-1185">Reference proteome</keyword>
<reference evidence="2" key="1">
    <citation type="submission" date="2022-11" db="UniProtKB">
        <authorList>
            <consortium name="WormBaseParasite"/>
        </authorList>
    </citation>
    <scope>IDENTIFICATION</scope>
</reference>
<dbReference type="WBParaSite" id="nRc.2.0.1.t23366-RA">
    <property type="protein sequence ID" value="nRc.2.0.1.t23366-RA"/>
    <property type="gene ID" value="nRc.2.0.1.g23366"/>
</dbReference>
<accession>A0A915JCK7</accession>
<dbReference type="Proteomes" id="UP000887565">
    <property type="component" value="Unplaced"/>
</dbReference>
<name>A0A915JCK7_ROMCU</name>
<protein>
    <submittedName>
        <fullName evidence="2">Uncharacterized protein</fullName>
    </submittedName>
</protein>
<proteinExistence type="predicted"/>
<evidence type="ECO:0000313" key="1">
    <source>
        <dbReference type="Proteomes" id="UP000887565"/>
    </source>
</evidence>
<evidence type="ECO:0000313" key="2">
    <source>
        <dbReference type="WBParaSite" id="nRc.2.0.1.t23366-RA"/>
    </source>
</evidence>
<sequence>MGYGNWPAGVEPLRPATQNIERSAEKWERARLIGLCLENKKLKEIVADMFTLDVERFTLYFPQANDPITQAGKPDEQVINYSILDAYYPIIMFLVYGRYSFVDSVFDNIQIFPRDFLPCKYIHTATQNLYHNASIEHDSNEKGAFGIIYPTLSKSLIHVIMRDEILALNQVIFYDYKVSNMCFCLYNHANVEHSTKALGQKMHPAKLLLIKGSKQNLLSMTDDEKTEPYDNVILCAEVIDRALCSNDVTSINHATGALMPLLFLSEIDQSMVMSDELKQMNFSLVVTDPFTT</sequence>